<dbReference type="EMBL" id="JBHUGY010000019">
    <property type="protein sequence ID" value="MFD2053647.1"/>
    <property type="molecule type" value="Genomic_DNA"/>
</dbReference>
<sequence length="71" mass="7521">MKNDASSTIPEIVLVTDEDVPSDCALYAIILGGQRIGYIVVGPEGEELVTASLAEALEFVGRVTRTKGFGH</sequence>
<comment type="caution">
    <text evidence="1">The sequence shown here is derived from an EMBL/GenBank/DDBJ whole genome shotgun (WGS) entry which is preliminary data.</text>
</comment>
<keyword evidence="2" id="KW-1185">Reference proteome</keyword>
<accession>A0ABW4WDH0</accession>
<protein>
    <submittedName>
        <fullName evidence="1">Uncharacterized protein</fullName>
    </submittedName>
</protein>
<dbReference type="Proteomes" id="UP001597349">
    <property type="component" value="Unassembled WGS sequence"/>
</dbReference>
<evidence type="ECO:0000313" key="2">
    <source>
        <dbReference type="Proteomes" id="UP001597349"/>
    </source>
</evidence>
<proteinExistence type="predicted"/>
<organism evidence="1 2">
    <name type="scientific">Mesorhizobium calcicola</name>
    <dbReference type="NCBI Taxonomy" id="1300310"/>
    <lineage>
        <taxon>Bacteria</taxon>
        <taxon>Pseudomonadati</taxon>
        <taxon>Pseudomonadota</taxon>
        <taxon>Alphaproteobacteria</taxon>
        <taxon>Hyphomicrobiales</taxon>
        <taxon>Phyllobacteriaceae</taxon>
        <taxon>Mesorhizobium</taxon>
    </lineage>
</organism>
<dbReference type="RefSeq" id="WP_379018513.1">
    <property type="nucleotide sequence ID" value="NZ_JBHUGY010000019.1"/>
</dbReference>
<evidence type="ECO:0000313" key="1">
    <source>
        <dbReference type="EMBL" id="MFD2053647.1"/>
    </source>
</evidence>
<gene>
    <name evidence="1" type="ORF">ACFSQT_11270</name>
</gene>
<name>A0ABW4WDH0_9HYPH</name>
<reference evidence="2" key="1">
    <citation type="journal article" date="2019" name="Int. J. Syst. Evol. Microbiol.">
        <title>The Global Catalogue of Microorganisms (GCM) 10K type strain sequencing project: providing services to taxonomists for standard genome sequencing and annotation.</title>
        <authorList>
            <consortium name="The Broad Institute Genomics Platform"/>
            <consortium name="The Broad Institute Genome Sequencing Center for Infectious Disease"/>
            <person name="Wu L."/>
            <person name="Ma J."/>
        </authorList>
    </citation>
    <scope>NUCLEOTIDE SEQUENCE [LARGE SCALE GENOMIC DNA]</scope>
    <source>
        <strain evidence="2">CGMCC 1.16226</strain>
    </source>
</reference>